<dbReference type="EMBL" id="KF900908">
    <property type="protein sequence ID" value="AIF11071.1"/>
    <property type="molecule type" value="Genomic_DNA"/>
</dbReference>
<dbReference type="InterPro" id="IPR001296">
    <property type="entry name" value="Glyco_trans_1"/>
</dbReference>
<evidence type="ECO:0000313" key="2">
    <source>
        <dbReference type="EMBL" id="AIF11071.1"/>
    </source>
</evidence>
<feature type="domain" description="Glycosyl transferase family 1" evidence="1">
    <location>
        <begin position="192"/>
        <end position="292"/>
    </location>
</feature>
<name>A0A075H495_9ARCH</name>
<dbReference type="Pfam" id="PF00534">
    <property type="entry name" value="Glycos_transf_1"/>
    <property type="match status" value="1"/>
</dbReference>
<protein>
    <submittedName>
        <fullName evidence="2">Glycosyl transferase</fullName>
    </submittedName>
</protein>
<dbReference type="PANTHER" id="PTHR45947:SF15">
    <property type="entry name" value="TEICHURONIC ACID BIOSYNTHESIS GLYCOSYLTRANSFERASE TUAC-RELATED"/>
    <property type="match status" value="1"/>
</dbReference>
<evidence type="ECO:0000259" key="1">
    <source>
        <dbReference type="Pfam" id="PF00534"/>
    </source>
</evidence>
<dbReference type="InterPro" id="IPR050194">
    <property type="entry name" value="Glycosyltransferase_grp1"/>
</dbReference>
<dbReference type="Gene3D" id="3.40.50.2000">
    <property type="entry name" value="Glycogen Phosphorylase B"/>
    <property type="match status" value="3"/>
</dbReference>
<dbReference type="SUPFAM" id="SSF53756">
    <property type="entry name" value="UDP-Glycosyltransferase/glycogen phosphorylase"/>
    <property type="match status" value="1"/>
</dbReference>
<organism evidence="2">
    <name type="scientific">uncultured marine thaumarchaeote KM3_48_E01</name>
    <dbReference type="NCBI Taxonomy" id="1456170"/>
    <lineage>
        <taxon>Archaea</taxon>
        <taxon>Nitrososphaerota</taxon>
        <taxon>environmental samples</taxon>
    </lineage>
</organism>
<sequence>MNILFISPTYSGTGGIGPHAFRVAEKLREIGYNVELMHIPHIPIKNLKNLSFSLFGTIKGISNKKTYDVVHAWNLPSAFIMKRIKSKKKILSVHGVYSKQVEMLHSKITSGIVSSQESQILDWADVLTTDSKAVQSEYKKKLGKYFEYLPAPLDKTKFEKIPNVERNPKQIAYVGRDSFEKGTDILRKIESQINGTVKFCTDLPWDETMKILKASQMLVVPSRTESIPQVIKEAFYLKVPVIATNVGGNPELVVHQETGILVPPEDPEKLMIAINNLLDNEEARKNFVNNAFEFINKNFSWDVLLEKYTNLYES</sequence>
<keyword evidence="2" id="KW-0808">Transferase</keyword>
<dbReference type="CDD" id="cd03801">
    <property type="entry name" value="GT4_PimA-like"/>
    <property type="match status" value="1"/>
</dbReference>
<dbReference type="AlphaFoldDB" id="A0A075H495"/>
<reference evidence="2" key="1">
    <citation type="journal article" date="2014" name="Genome Biol. Evol.">
        <title>Pangenome evidence for extensive interdomain horizontal transfer affecting lineage core and shell genes in uncultured planktonic thaumarchaeota and euryarchaeota.</title>
        <authorList>
            <person name="Deschamps P."/>
            <person name="Zivanovic Y."/>
            <person name="Moreira D."/>
            <person name="Rodriguez-Valera F."/>
            <person name="Lopez-Garcia P."/>
        </authorList>
    </citation>
    <scope>NUCLEOTIDE SEQUENCE</scope>
</reference>
<proteinExistence type="predicted"/>
<dbReference type="GO" id="GO:0016757">
    <property type="term" value="F:glycosyltransferase activity"/>
    <property type="evidence" value="ECO:0007669"/>
    <property type="project" value="InterPro"/>
</dbReference>
<dbReference type="PANTHER" id="PTHR45947">
    <property type="entry name" value="SULFOQUINOVOSYL TRANSFERASE SQD2"/>
    <property type="match status" value="1"/>
</dbReference>
<accession>A0A075H495</accession>